<evidence type="ECO:0000313" key="2">
    <source>
        <dbReference type="Proteomes" id="UP000076842"/>
    </source>
</evidence>
<dbReference type="AlphaFoldDB" id="A0A165DPR7"/>
<accession>A0A165DPR7</accession>
<organism evidence="1 2">
    <name type="scientific">Calocera cornea HHB12733</name>
    <dbReference type="NCBI Taxonomy" id="1353952"/>
    <lineage>
        <taxon>Eukaryota</taxon>
        <taxon>Fungi</taxon>
        <taxon>Dikarya</taxon>
        <taxon>Basidiomycota</taxon>
        <taxon>Agaricomycotina</taxon>
        <taxon>Dacrymycetes</taxon>
        <taxon>Dacrymycetales</taxon>
        <taxon>Dacrymycetaceae</taxon>
        <taxon>Calocera</taxon>
    </lineage>
</organism>
<proteinExistence type="predicted"/>
<keyword evidence="2" id="KW-1185">Reference proteome</keyword>
<protein>
    <submittedName>
        <fullName evidence="1">Uncharacterized protein</fullName>
    </submittedName>
</protein>
<evidence type="ECO:0000313" key="1">
    <source>
        <dbReference type="EMBL" id="KZT53276.1"/>
    </source>
</evidence>
<dbReference type="InParanoid" id="A0A165DPR7"/>
<gene>
    <name evidence="1" type="ORF">CALCODRAFT_56918</name>
</gene>
<dbReference type="EMBL" id="KV424042">
    <property type="protein sequence ID" value="KZT53276.1"/>
    <property type="molecule type" value="Genomic_DNA"/>
</dbReference>
<dbReference type="Proteomes" id="UP000076842">
    <property type="component" value="Unassembled WGS sequence"/>
</dbReference>
<reference evidence="1 2" key="1">
    <citation type="journal article" date="2016" name="Mol. Biol. Evol.">
        <title>Comparative Genomics of Early-Diverging Mushroom-Forming Fungi Provides Insights into the Origins of Lignocellulose Decay Capabilities.</title>
        <authorList>
            <person name="Nagy L.G."/>
            <person name="Riley R."/>
            <person name="Tritt A."/>
            <person name="Adam C."/>
            <person name="Daum C."/>
            <person name="Floudas D."/>
            <person name="Sun H."/>
            <person name="Yadav J.S."/>
            <person name="Pangilinan J."/>
            <person name="Larsson K.H."/>
            <person name="Matsuura K."/>
            <person name="Barry K."/>
            <person name="Labutti K."/>
            <person name="Kuo R."/>
            <person name="Ohm R.A."/>
            <person name="Bhattacharya S.S."/>
            <person name="Shirouzu T."/>
            <person name="Yoshinaga Y."/>
            <person name="Martin F.M."/>
            <person name="Grigoriev I.V."/>
            <person name="Hibbett D.S."/>
        </authorList>
    </citation>
    <scope>NUCLEOTIDE SEQUENCE [LARGE SCALE GENOMIC DNA]</scope>
    <source>
        <strain evidence="1 2">HHB12733</strain>
    </source>
</reference>
<sequence length="223" mass="24563">MMRSASSPYMQCRTFGSYPGCALACRMYSMILCSPSPGTSWPESTTCTSRQLASSVIFLLIKYLSCSDSFAMNSVPATDERGHEGQWRERTRRDAVAVERLLVRELLSLPLRLLADLLRLLGAPKPPAALLVHLCARRHPINSHEEELLGLDLAEEEVDVGEDGGVHLLLRQPEVGVPIVRVRALVDHAVEVEVQVVELGDLVLLDELRGERVPLAEVALACI</sequence>
<name>A0A165DPR7_9BASI</name>